<comment type="similarity">
    <text evidence="1">Belongs to the cycloisomerase 2 family.</text>
</comment>
<dbReference type="AlphaFoldDB" id="A0A850NAP5"/>
<dbReference type="PANTHER" id="PTHR30344">
    <property type="entry name" value="6-PHOSPHOGLUCONOLACTONASE-RELATED"/>
    <property type="match status" value="1"/>
</dbReference>
<dbReference type="GO" id="GO:0005829">
    <property type="term" value="C:cytosol"/>
    <property type="evidence" value="ECO:0007669"/>
    <property type="project" value="TreeGrafter"/>
</dbReference>
<sequence length="366" mass="39666">MKKIILAGMVAVLAIACAEKPQEKPMYTLFVGTYTDGDSEGIYTYTFDANTGELSNQKLAAKLTNPSYLALSKDKKNLYAVQETANFDSLGGGVTAFSLNKDVLELQNSMGTQGAHPCHVSVSGDGHLAVANYTGGNLSVFALNEDGSLADNPQVIDHKPLDTVKTSHAHMAQFDAYGLMVTDLGLDAIKRYVKKEGTFVPAEQPSIPFADGAGPRHFTLGGNGKTLYVINELNSTISVFERVENGNYQEVQVVPTLDKDYQGKNACADLHLSPDGRFLYGSNRGENTIVIFAVDGESGQLELVGRESVHGDWPRNFSMDPTGEFLLVANKKTSNITVFKRNKENGTLTFLNEISHPNPVCLVFVD</sequence>
<dbReference type="InterPro" id="IPR015943">
    <property type="entry name" value="WD40/YVTN_repeat-like_dom_sf"/>
</dbReference>
<dbReference type="GO" id="GO:0006006">
    <property type="term" value="P:glucose metabolic process"/>
    <property type="evidence" value="ECO:0007669"/>
    <property type="project" value="UniProtKB-KW"/>
</dbReference>
<gene>
    <name evidence="3" type="ORF">GUA46_01165</name>
</gene>
<dbReference type="InterPro" id="IPR011048">
    <property type="entry name" value="Haem_d1_sf"/>
</dbReference>
<dbReference type="PROSITE" id="PS51257">
    <property type="entry name" value="PROKAR_LIPOPROTEIN"/>
    <property type="match status" value="1"/>
</dbReference>
<protein>
    <submittedName>
        <fullName evidence="3">Beta-propeller fold lactonase family protein</fullName>
    </submittedName>
</protein>
<dbReference type="InterPro" id="IPR019405">
    <property type="entry name" value="Lactonase_7-beta_prop"/>
</dbReference>
<dbReference type="Proteomes" id="UP000558089">
    <property type="component" value="Unassembled WGS sequence"/>
</dbReference>
<evidence type="ECO:0000256" key="2">
    <source>
        <dbReference type="ARBA" id="ARBA00022526"/>
    </source>
</evidence>
<dbReference type="PANTHER" id="PTHR30344:SF1">
    <property type="entry name" value="6-PHOSPHOGLUCONOLACTONASE"/>
    <property type="match status" value="1"/>
</dbReference>
<dbReference type="InterPro" id="IPR050282">
    <property type="entry name" value="Cycloisomerase_2"/>
</dbReference>
<reference evidence="3 4" key="1">
    <citation type="submission" date="2020-01" db="EMBL/GenBank/DDBJ databases">
        <title>Draft Genome Analysis of Muricauda sp. HICW Isolated from coastal seawater of PR China.</title>
        <authorList>
            <person name="Chen M.-X."/>
        </authorList>
    </citation>
    <scope>NUCLEOTIDE SEQUENCE [LARGE SCALE GENOMIC DNA]</scope>
    <source>
        <strain evidence="3 4">HICW</strain>
    </source>
</reference>
<dbReference type="Gene3D" id="2.130.10.10">
    <property type="entry name" value="YVTN repeat-like/Quinoprotein amine dehydrogenase"/>
    <property type="match status" value="1"/>
</dbReference>
<organism evidence="3 4">
    <name type="scientific">Flagellimonas chongwuensis</name>
    <dbReference type="NCBI Taxonomy" id="2697365"/>
    <lineage>
        <taxon>Bacteria</taxon>
        <taxon>Pseudomonadati</taxon>
        <taxon>Bacteroidota</taxon>
        <taxon>Flavobacteriia</taxon>
        <taxon>Flavobacteriales</taxon>
        <taxon>Flavobacteriaceae</taxon>
        <taxon>Flagellimonas</taxon>
    </lineage>
</organism>
<dbReference type="GO" id="GO:0017057">
    <property type="term" value="F:6-phosphogluconolactonase activity"/>
    <property type="evidence" value="ECO:0007669"/>
    <property type="project" value="TreeGrafter"/>
</dbReference>
<keyword evidence="2" id="KW-0119">Carbohydrate metabolism</keyword>
<dbReference type="EMBL" id="WYET01000001">
    <property type="protein sequence ID" value="NVN16934.1"/>
    <property type="molecule type" value="Genomic_DNA"/>
</dbReference>
<comment type="caution">
    <text evidence="3">The sequence shown here is derived from an EMBL/GenBank/DDBJ whole genome shotgun (WGS) entry which is preliminary data.</text>
</comment>
<keyword evidence="2" id="KW-0313">Glucose metabolism</keyword>
<dbReference type="SUPFAM" id="SSF51004">
    <property type="entry name" value="C-terminal (heme d1) domain of cytochrome cd1-nitrite reductase"/>
    <property type="match status" value="1"/>
</dbReference>
<name>A0A850NAP5_9FLAO</name>
<keyword evidence="4" id="KW-1185">Reference proteome</keyword>
<evidence type="ECO:0000313" key="3">
    <source>
        <dbReference type="EMBL" id="NVN16934.1"/>
    </source>
</evidence>
<proteinExistence type="inferred from homology"/>
<dbReference type="RefSeq" id="WP_176618963.1">
    <property type="nucleotide sequence ID" value="NZ_WYET01000001.1"/>
</dbReference>
<accession>A0A850NAP5</accession>
<evidence type="ECO:0000256" key="1">
    <source>
        <dbReference type="ARBA" id="ARBA00005564"/>
    </source>
</evidence>
<dbReference type="Pfam" id="PF10282">
    <property type="entry name" value="Lactonase"/>
    <property type="match status" value="1"/>
</dbReference>
<evidence type="ECO:0000313" key="4">
    <source>
        <dbReference type="Proteomes" id="UP000558089"/>
    </source>
</evidence>